<sequence>MFFRDTLILLSLMGVSGSVEIWKTPKGDKYAVKIYHEKEAHELRKEYQKRVLFEYRLLKQLKHEAFFLPSKYTISWSGLTVSMYMEAGLNDLAALLRKQGARQFNVAENMCYWRQLVSGIAYLHEQGMSHRDIKLENMLLERATGRLKIIDMATVTTKKPALGIVGSPRYMAPEMASQIRYDGQIADVWSLGIVLVFFATRKFLWKTAHIDDEKFEMWSKDQKLEDLALPASLNNLVVALLTIDPEQRMCTTDLLRHSFCKSLPCCQGSKSCGVEHRLLKVLEI</sequence>
<evidence type="ECO:0000313" key="4">
    <source>
        <dbReference type="Proteomes" id="UP000037122"/>
    </source>
</evidence>
<keyword evidence="3" id="KW-0418">Kinase</keyword>
<gene>
    <name evidence="3" type="ORF">QG37_00833</name>
</gene>
<evidence type="ECO:0000256" key="1">
    <source>
        <dbReference type="SAM" id="SignalP"/>
    </source>
</evidence>
<dbReference type="InterPro" id="IPR011009">
    <property type="entry name" value="Kinase-like_dom_sf"/>
</dbReference>
<dbReference type="InterPro" id="IPR008271">
    <property type="entry name" value="Ser/Thr_kinase_AS"/>
</dbReference>
<accession>A0A0L0P752</accession>
<dbReference type="SUPFAM" id="SSF56112">
    <property type="entry name" value="Protein kinase-like (PK-like)"/>
    <property type="match status" value="1"/>
</dbReference>
<dbReference type="InterPro" id="IPR000719">
    <property type="entry name" value="Prot_kinase_dom"/>
</dbReference>
<organism evidence="3 4">
    <name type="scientific">Candidozyma auris</name>
    <name type="common">Yeast</name>
    <name type="synonym">Candida auris</name>
    <dbReference type="NCBI Taxonomy" id="498019"/>
    <lineage>
        <taxon>Eukaryota</taxon>
        <taxon>Fungi</taxon>
        <taxon>Dikarya</taxon>
        <taxon>Ascomycota</taxon>
        <taxon>Saccharomycotina</taxon>
        <taxon>Pichiomycetes</taxon>
        <taxon>Metschnikowiaceae</taxon>
        <taxon>Candidozyma</taxon>
    </lineage>
</organism>
<dbReference type="VEuPathDB" id="FungiDB:CJI96_0002323"/>
<dbReference type="SMART" id="SM00220">
    <property type="entry name" value="S_TKc"/>
    <property type="match status" value="1"/>
</dbReference>
<dbReference type="PANTHER" id="PTHR24345">
    <property type="entry name" value="SERINE/THREONINE-PROTEIN KINASE PLK"/>
    <property type="match status" value="1"/>
</dbReference>
<dbReference type="Gene3D" id="1.10.510.10">
    <property type="entry name" value="Transferase(Phosphotransferase) domain 1"/>
    <property type="match status" value="1"/>
</dbReference>
<dbReference type="VEuPathDB" id="FungiDB:CJJ07_002828"/>
<keyword evidence="3" id="KW-0808">Transferase</keyword>
<feature type="chain" id="PRO_5005545588" evidence="1">
    <location>
        <begin position="18"/>
        <end position="284"/>
    </location>
</feature>
<dbReference type="GO" id="GO:0005524">
    <property type="term" value="F:ATP binding"/>
    <property type="evidence" value="ECO:0007669"/>
    <property type="project" value="InterPro"/>
</dbReference>
<feature type="domain" description="Protein kinase" evidence="2">
    <location>
        <begin position="7"/>
        <end position="260"/>
    </location>
</feature>
<dbReference type="VEuPathDB" id="FungiDB:B9J08_003792"/>
<dbReference type="PROSITE" id="PS50011">
    <property type="entry name" value="PROTEIN_KINASE_DOM"/>
    <property type="match status" value="1"/>
</dbReference>
<protein>
    <submittedName>
        <fullName evidence="3">Serine threonine kinase</fullName>
    </submittedName>
</protein>
<keyword evidence="1" id="KW-0732">Signal</keyword>
<dbReference type="AlphaFoldDB" id="A0A0L0P752"/>
<dbReference type="Proteomes" id="UP000037122">
    <property type="component" value="Unassembled WGS sequence"/>
</dbReference>
<dbReference type="VEuPathDB" id="FungiDB:CJJ09_000316"/>
<evidence type="ECO:0000313" key="3">
    <source>
        <dbReference type="EMBL" id="KNE02144.1"/>
    </source>
</evidence>
<comment type="caution">
    <text evidence="3">The sequence shown here is derived from an EMBL/GenBank/DDBJ whole genome shotgun (WGS) entry which is preliminary data.</text>
</comment>
<dbReference type="GO" id="GO:0004672">
    <property type="term" value="F:protein kinase activity"/>
    <property type="evidence" value="ECO:0007669"/>
    <property type="project" value="InterPro"/>
</dbReference>
<dbReference type="Pfam" id="PF00069">
    <property type="entry name" value="Pkinase"/>
    <property type="match status" value="1"/>
</dbReference>
<evidence type="ECO:0000259" key="2">
    <source>
        <dbReference type="PROSITE" id="PS50011"/>
    </source>
</evidence>
<feature type="signal peptide" evidence="1">
    <location>
        <begin position="1"/>
        <end position="17"/>
    </location>
</feature>
<dbReference type="VEuPathDB" id="FungiDB:QG37_00833"/>
<dbReference type="EMBL" id="LGST01000006">
    <property type="protein sequence ID" value="KNE02144.1"/>
    <property type="molecule type" value="Genomic_DNA"/>
</dbReference>
<dbReference type="GO" id="GO:0005634">
    <property type="term" value="C:nucleus"/>
    <property type="evidence" value="ECO:0007669"/>
    <property type="project" value="TreeGrafter"/>
</dbReference>
<reference evidence="4" key="1">
    <citation type="journal article" date="2015" name="BMC Genomics">
        <title>Draft genome of a commonly misdiagnosed multidrug resistant pathogen Candida auris.</title>
        <authorList>
            <person name="Chatterjee S."/>
            <person name="Alampalli S.V."/>
            <person name="Nageshan R.K."/>
            <person name="Chettiar S.T."/>
            <person name="Joshi S."/>
            <person name="Tatu U.S."/>
        </authorList>
    </citation>
    <scope>NUCLEOTIDE SEQUENCE [LARGE SCALE GENOMIC DNA]</scope>
    <source>
        <strain evidence="4">6684</strain>
    </source>
</reference>
<dbReference type="VEuPathDB" id="FungiDB:CJI97_003864"/>
<name>A0A0L0P752_CANAR</name>
<dbReference type="PROSITE" id="PS00108">
    <property type="entry name" value="PROTEIN_KINASE_ST"/>
    <property type="match status" value="1"/>
</dbReference>
<proteinExistence type="predicted"/>